<dbReference type="Pfam" id="PF25545">
    <property type="entry name" value="DUF7924"/>
    <property type="match status" value="1"/>
</dbReference>
<name>A0A7C8MV37_9PLEO</name>
<comment type="caution">
    <text evidence="3">The sequence shown here is derived from an EMBL/GenBank/DDBJ whole genome shotgun (WGS) entry which is preliminary data.</text>
</comment>
<keyword evidence="4" id="KW-1185">Reference proteome</keyword>
<evidence type="ECO:0000313" key="4">
    <source>
        <dbReference type="Proteomes" id="UP000481861"/>
    </source>
</evidence>
<feature type="domain" description="DUF7924" evidence="2">
    <location>
        <begin position="1"/>
        <end position="122"/>
    </location>
</feature>
<dbReference type="InterPro" id="IPR057684">
    <property type="entry name" value="DUF7924"/>
</dbReference>
<reference evidence="3 4" key="1">
    <citation type="submission" date="2020-01" db="EMBL/GenBank/DDBJ databases">
        <authorList>
            <consortium name="DOE Joint Genome Institute"/>
            <person name="Haridas S."/>
            <person name="Albert R."/>
            <person name="Binder M."/>
            <person name="Bloem J."/>
            <person name="Labutti K."/>
            <person name="Salamov A."/>
            <person name="Andreopoulos B."/>
            <person name="Baker S.E."/>
            <person name="Barry K."/>
            <person name="Bills G."/>
            <person name="Bluhm B.H."/>
            <person name="Cannon C."/>
            <person name="Castanera R."/>
            <person name="Culley D.E."/>
            <person name="Daum C."/>
            <person name="Ezra D."/>
            <person name="Gonzalez J.B."/>
            <person name="Henrissat B."/>
            <person name="Kuo A."/>
            <person name="Liang C."/>
            <person name="Lipzen A."/>
            <person name="Lutzoni F."/>
            <person name="Magnuson J."/>
            <person name="Mondo S."/>
            <person name="Nolan M."/>
            <person name="Ohm R."/>
            <person name="Pangilinan J."/>
            <person name="Park H.-J.H."/>
            <person name="Ramirez L."/>
            <person name="Alfaro M."/>
            <person name="Sun H."/>
            <person name="Tritt A."/>
            <person name="Yoshinaga Y."/>
            <person name="Zwiers L.-H.L."/>
            <person name="Turgeon B.G."/>
            <person name="Goodwin S.B."/>
            <person name="Spatafora J.W."/>
            <person name="Crous P.W."/>
            <person name="Grigoriev I.V."/>
        </authorList>
    </citation>
    <scope>NUCLEOTIDE SEQUENCE [LARGE SCALE GENOMIC DNA]</scope>
    <source>
        <strain evidence="3 4">CBS 611.86</strain>
    </source>
</reference>
<dbReference type="PANTHER" id="PTHR42470:SF1">
    <property type="entry name" value="VAST DOMAIN-CONTAINING PROTEIN"/>
    <property type="match status" value="1"/>
</dbReference>
<accession>A0A7C8MV37</accession>
<dbReference type="PANTHER" id="PTHR42470">
    <property type="entry name" value="VAST DOMAIN-CONTAINING PROTEIN"/>
    <property type="match status" value="1"/>
</dbReference>
<dbReference type="Proteomes" id="UP000481861">
    <property type="component" value="Unassembled WGS sequence"/>
</dbReference>
<evidence type="ECO:0000259" key="2">
    <source>
        <dbReference type="Pfam" id="PF25545"/>
    </source>
</evidence>
<gene>
    <name evidence="3" type="ORF">BDV95DRAFT_559909</name>
</gene>
<proteinExistence type="predicted"/>
<evidence type="ECO:0000313" key="3">
    <source>
        <dbReference type="EMBL" id="KAF2877724.1"/>
    </source>
</evidence>
<feature type="region of interest" description="Disordered" evidence="1">
    <location>
        <begin position="131"/>
        <end position="170"/>
    </location>
</feature>
<dbReference type="OrthoDB" id="5426775at2759"/>
<dbReference type="EMBL" id="JAADJZ010000002">
    <property type="protein sequence ID" value="KAF2877724.1"/>
    <property type="molecule type" value="Genomic_DNA"/>
</dbReference>
<protein>
    <recommendedName>
        <fullName evidence="2">DUF7924 domain-containing protein</fullName>
    </recommendedName>
</protein>
<sequence>MYFPFMTGQWKRSQNHTHALPQGARDGAVIVNYLRSFFKEARGDKVGEPGVTETCHFSITFDGWLVMVWVHWYDAKSGAYNMESILDAAVNNKLSNIPYRAFLRNLQDHAMGSRLETLKDAVDQLREHTLAEQAQSSKPARAKRAKTSTDAVTDLLISPPSSTTPPPPSG</sequence>
<evidence type="ECO:0000256" key="1">
    <source>
        <dbReference type="SAM" id="MobiDB-lite"/>
    </source>
</evidence>
<organism evidence="3 4">
    <name type="scientific">Massariosphaeria phaeospora</name>
    <dbReference type="NCBI Taxonomy" id="100035"/>
    <lineage>
        <taxon>Eukaryota</taxon>
        <taxon>Fungi</taxon>
        <taxon>Dikarya</taxon>
        <taxon>Ascomycota</taxon>
        <taxon>Pezizomycotina</taxon>
        <taxon>Dothideomycetes</taxon>
        <taxon>Pleosporomycetidae</taxon>
        <taxon>Pleosporales</taxon>
        <taxon>Pleosporales incertae sedis</taxon>
        <taxon>Massariosphaeria</taxon>
    </lineage>
</organism>
<dbReference type="AlphaFoldDB" id="A0A7C8MV37"/>